<protein>
    <submittedName>
        <fullName evidence="2">Uncharacterized protein</fullName>
    </submittedName>
</protein>
<keyword evidence="1" id="KW-1133">Transmembrane helix</keyword>
<keyword evidence="3" id="KW-1185">Reference proteome</keyword>
<keyword evidence="1" id="KW-0812">Transmembrane</keyword>
<sequence length="58" mass="6596">MEGKNRRMFEGKYANAMVVSELMNEDICLLDDVTIYFVSCTTNALLIDLMILFFPPAS</sequence>
<evidence type="ECO:0000313" key="3">
    <source>
        <dbReference type="Proteomes" id="UP000015106"/>
    </source>
</evidence>
<reference evidence="3" key="1">
    <citation type="journal article" date="2013" name="Nature">
        <title>Draft genome of the wheat A-genome progenitor Triticum urartu.</title>
        <authorList>
            <person name="Ling H.Q."/>
            <person name="Zhao S."/>
            <person name="Liu D."/>
            <person name="Wang J."/>
            <person name="Sun H."/>
            <person name="Zhang C."/>
            <person name="Fan H."/>
            <person name="Li D."/>
            <person name="Dong L."/>
            <person name="Tao Y."/>
            <person name="Gao C."/>
            <person name="Wu H."/>
            <person name="Li Y."/>
            <person name="Cui Y."/>
            <person name="Guo X."/>
            <person name="Zheng S."/>
            <person name="Wang B."/>
            <person name="Yu K."/>
            <person name="Liang Q."/>
            <person name="Yang W."/>
            <person name="Lou X."/>
            <person name="Chen J."/>
            <person name="Feng M."/>
            <person name="Jian J."/>
            <person name="Zhang X."/>
            <person name="Luo G."/>
            <person name="Jiang Y."/>
            <person name="Liu J."/>
            <person name="Wang Z."/>
            <person name="Sha Y."/>
            <person name="Zhang B."/>
            <person name="Wu H."/>
            <person name="Tang D."/>
            <person name="Shen Q."/>
            <person name="Xue P."/>
            <person name="Zou S."/>
            <person name="Wang X."/>
            <person name="Liu X."/>
            <person name="Wang F."/>
            <person name="Yang Y."/>
            <person name="An X."/>
            <person name="Dong Z."/>
            <person name="Zhang K."/>
            <person name="Zhang X."/>
            <person name="Luo M.C."/>
            <person name="Dvorak J."/>
            <person name="Tong Y."/>
            <person name="Wang J."/>
            <person name="Yang H."/>
            <person name="Li Z."/>
            <person name="Wang D."/>
            <person name="Zhang A."/>
            <person name="Wang J."/>
        </authorList>
    </citation>
    <scope>NUCLEOTIDE SEQUENCE</scope>
    <source>
        <strain evidence="3">cv. G1812</strain>
    </source>
</reference>
<reference evidence="2" key="2">
    <citation type="submission" date="2018-03" db="EMBL/GenBank/DDBJ databases">
        <title>The Triticum urartu genome reveals the dynamic nature of wheat genome evolution.</title>
        <authorList>
            <person name="Ling H."/>
            <person name="Ma B."/>
            <person name="Shi X."/>
            <person name="Liu H."/>
            <person name="Dong L."/>
            <person name="Sun H."/>
            <person name="Cao Y."/>
            <person name="Gao Q."/>
            <person name="Zheng S."/>
            <person name="Li Y."/>
            <person name="Yu Y."/>
            <person name="Du H."/>
            <person name="Qi M."/>
            <person name="Li Y."/>
            <person name="Yu H."/>
            <person name="Cui Y."/>
            <person name="Wang N."/>
            <person name="Chen C."/>
            <person name="Wu H."/>
            <person name="Zhao Y."/>
            <person name="Zhang J."/>
            <person name="Li Y."/>
            <person name="Zhou W."/>
            <person name="Zhang B."/>
            <person name="Hu W."/>
            <person name="Eijk M."/>
            <person name="Tang J."/>
            <person name="Witsenboer H."/>
            <person name="Zhao S."/>
            <person name="Li Z."/>
            <person name="Zhang A."/>
            <person name="Wang D."/>
            <person name="Liang C."/>
        </authorList>
    </citation>
    <scope>NUCLEOTIDE SEQUENCE [LARGE SCALE GENOMIC DNA]</scope>
    <source>
        <strain evidence="2">cv. G1812</strain>
    </source>
</reference>
<dbReference type="AlphaFoldDB" id="A0A8R7TDV4"/>
<accession>A0A8R7TDV4</accession>
<evidence type="ECO:0000256" key="1">
    <source>
        <dbReference type="SAM" id="Phobius"/>
    </source>
</evidence>
<proteinExistence type="predicted"/>
<organism evidence="2 3">
    <name type="scientific">Triticum urartu</name>
    <name type="common">Red wild einkorn</name>
    <name type="synonym">Crithodium urartu</name>
    <dbReference type="NCBI Taxonomy" id="4572"/>
    <lineage>
        <taxon>Eukaryota</taxon>
        <taxon>Viridiplantae</taxon>
        <taxon>Streptophyta</taxon>
        <taxon>Embryophyta</taxon>
        <taxon>Tracheophyta</taxon>
        <taxon>Spermatophyta</taxon>
        <taxon>Magnoliopsida</taxon>
        <taxon>Liliopsida</taxon>
        <taxon>Poales</taxon>
        <taxon>Poaceae</taxon>
        <taxon>BOP clade</taxon>
        <taxon>Pooideae</taxon>
        <taxon>Triticodae</taxon>
        <taxon>Triticeae</taxon>
        <taxon>Triticinae</taxon>
        <taxon>Triticum</taxon>
    </lineage>
</organism>
<evidence type="ECO:0000313" key="2">
    <source>
        <dbReference type="EnsemblPlants" id="TuG1812G0200001357.01.T01.cds259814"/>
    </source>
</evidence>
<name>A0A8R7TDV4_TRIUA</name>
<feature type="transmembrane region" description="Helical" evidence="1">
    <location>
        <begin position="33"/>
        <end position="54"/>
    </location>
</feature>
<dbReference type="Gramene" id="TuG1812G0200001357.01.T01">
    <property type="protein sequence ID" value="TuG1812G0200001357.01.T01.cds259814"/>
    <property type="gene ID" value="TuG1812G0200001357.01"/>
</dbReference>
<reference evidence="2" key="3">
    <citation type="submission" date="2022-06" db="UniProtKB">
        <authorList>
            <consortium name="EnsemblPlants"/>
        </authorList>
    </citation>
    <scope>IDENTIFICATION</scope>
</reference>
<keyword evidence="1" id="KW-0472">Membrane</keyword>
<dbReference type="Proteomes" id="UP000015106">
    <property type="component" value="Chromosome 2"/>
</dbReference>
<dbReference type="EnsemblPlants" id="TuG1812G0200001357.01.T01">
    <property type="protein sequence ID" value="TuG1812G0200001357.01.T01.cds259814"/>
    <property type="gene ID" value="TuG1812G0200001357.01"/>
</dbReference>